<evidence type="ECO:0008006" key="3">
    <source>
        <dbReference type="Google" id="ProtNLM"/>
    </source>
</evidence>
<reference evidence="2" key="1">
    <citation type="journal article" date="2019" name="Int. J. Syst. Evol. Microbiol.">
        <title>The Global Catalogue of Microorganisms (GCM) 10K type strain sequencing project: providing services to taxonomists for standard genome sequencing and annotation.</title>
        <authorList>
            <consortium name="The Broad Institute Genomics Platform"/>
            <consortium name="The Broad Institute Genome Sequencing Center for Infectious Disease"/>
            <person name="Wu L."/>
            <person name="Ma J."/>
        </authorList>
    </citation>
    <scope>NUCLEOTIDE SEQUENCE [LARGE SCALE GENOMIC DNA]</scope>
    <source>
        <strain evidence="2">CCM 7526</strain>
    </source>
</reference>
<comment type="caution">
    <text evidence="1">The sequence shown here is derived from an EMBL/GenBank/DDBJ whole genome shotgun (WGS) entry which is preliminary data.</text>
</comment>
<dbReference type="EMBL" id="JBHTMK010000051">
    <property type="protein sequence ID" value="MFD1371400.1"/>
    <property type="molecule type" value="Genomic_DNA"/>
</dbReference>
<sequence>MAGVESEASRRARETEPVTVDLARKALFAARAAAQAKGVSLSEWLSRVAWEQAVVEAAETSAEQCRLHPDEPPGWEDAALDRILDQDAA</sequence>
<evidence type="ECO:0000313" key="2">
    <source>
        <dbReference type="Proteomes" id="UP001597183"/>
    </source>
</evidence>
<name>A0ABW4AMB3_9ACTN</name>
<protein>
    <recommendedName>
        <fullName evidence="3">Antitoxin</fullName>
    </recommendedName>
</protein>
<organism evidence="1 2">
    <name type="scientific">Actinoplanes sichuanensis</name>
    <dbReference type="NCBI Taxonomy" id="512349"/>
    <lineage>
        <taxon>Bacteria</taxon>
        <taxon>Bacillati</taxon>
        <taxon>Actinomycetota</taxon>
        <taxon>Actinomycetes</taxon>
        <taxon>Micromonosporales</taxon>
        <taxon>Micromonosporaceae</taxon>
        <taxon>Actinoplanes</taxon>
    </lineage>
</organism>
<accession>A0ABW4AMB3</accession>
<dbReference type="RefSeq" id="WP_317789893.1">
    <property type="nucleotide sequence ID" value="NZ_AP028461.1"/>
</dbReference>
<keyword evidence="2" id="KW-1185">Reference proteome</keyword>
<proteinExistence type="predicted"/>
<evidence type="ECO:0000313" key="1">
    <source>
        <dbReference type="EMBL" id="MFD1371400.1"/>
    </source>
</evidence>
<dbReference type="Proteomes" id="UP001597183">
    <property type="component" value="Unassembled WGS sequence"/>
</dbReference>
<gene>
    <name evidence="1" type="ORF">ACFQ5G_39235</name>
</gene>